<keyword evidence="3 4" id="KW-0349">Heme</keyword>
<feature type="binding site" description="axial binding residue" evidence="3">
    <location>
        <position position="441"/>
    </location>
    <ligand>
        <name>heme</name>
        <dbReference type="ChEBI" id="CHEBI:30413"/>
    </ligand>
    <ligandPart>
        <name>Fe</name>
        <dbReference type="ChEBI" id="CHEBI:18248"/>
    </ligandPart>
</feature>
<gene>
    <name evidence="5" type="ORF">J108_15365</name>
</gene>
<evidence type="ECO:0000256" key="2">
    <source>
        <dbReference type="ARBA" id="ARBA00010617"/>
    </source>
</evidence>
<dbReference type="GO" id="GO:0016705">
    <property type="term" value="F:oxidoreductase activity, acting on paired donors, with incorporation or reduction of molecular oxygen"/>
    <property type="evidence" value="ECO:0007669"/>
    <property type="project" value="InterPro"/>
</dbReference>
<protein>
    <submittedName>
        <fullName evidence="5">Cytochrome P450</fullName>
    </submittedName>
</protein>
<dbReference type="InterPro" id="IPR017972">
    <property type="entry name" value="Cyt_P450_CS"/>
</dbReference>
<sequence>MPTPPRWSTGRRAVIASLSDDPFWPTRKPLRASFSLLTGWGRDRPIPPGPIGLPFIGSAIPMARNPYKFLQDCHRRYGDIYRVPLPIHPLVLANHPDLVSEFMENTELKYSMSAPIQGRRLQKAVTSVGCPVQVLEGQALRDRRKRLMPMFGKRHLSVVSDKFVEVFTDRIDRWLLVADTGKEVNLQAELPKVVLPAFMYAMFSTRLSDDEVLHADTATRSVMRAIASGLFLASPPNIFPLRGRENLPVSGLRLMRTIRQMIRDRRANPTDDADLLNILLAARGDSSRPLTEIDVYSEIMSAIGGGYETIVASMSWTLALLLQHPEHLERLYDEIAILNGNAPTPDDLPRLPWARACFDEGQRLQGAPINPRYAMEDTELGGYPIPKYTLVASSLYVVHRDPRWWGENAETYDPMQFFDQDRVNARPRLAFQAFGAGPHHCMGTGMAYMMAQYLLAIIFQRYRLHLRPGWQPRQFFSLSTLVKDGVSATITKA</sequence>
<name>A0A829HTQ7_9MYCO</name>
<dbReference type="Pfam" id="PF00067">
    <property type="entry name" value="p450"/>
    <property type="match status" value="1"/>
</dbReference>
<dbReference type="PANTHER" id="PTHR24305">
    <property type="entry name" value="CYTOCHROME P450"/>
    <property type="match status" value="1"/>
</dbReference>
<evidence type="ECO:0000256" key="4">
    <source>
        <dbReference type="RuleBase" id="RU000461"/>
    </source>
</evidence>
<evidence type="ECO:0000256" key="3">
    <source>
        <dbReference type="PIRSR" id="PIRSR602401-1"/>
    </source>
</evidence>
<comment type="cofactor">
    <cofactor evidence="1 3">
        <name>heme</name>
        <dbReference type="ChEBI" id="CHEBI:30413"/>
    </cofactor>
</comment>
<evidence type="ECO:0000256" key="1">
    <source>
        <dbReference type="ARBA" id="ARBA00001971"/>
    </source>
</evidence>
<evidence type="ECO:0000313" key="5">
    <source>
        <dbReference type="EMBL" id="EPQ22620.1"/>
    </source>
</evidence>
<dbReference type="InterPro" id="IPR001128">
    <property type="entry name" value="Cyt_P450"/>
</dbReference>
<dbReference type="Gene3D" id="1.10.630.10">
    <property type="entry name" value="Cytochrome P450"/>
    <property type="match status" value="1"/>
</dbReference>
<comment type="caution">
    <text evidence="5">The sequence shown here is derived from an EMBL/GenBank/DDBJ whole genome shotgun (WGS) entry which is preliminary data.</text>
</comment>
<reference evidence="5 6" key="1">
    <citation type="journal article" date="2013" name="Genome Announc.">
        <title>Genome Sequence of an Epidemic Isolate of Mycobacterium abscessus subsp. bolletii from Rio de Janeiro, Brazil.</title>
        <authorList>
            <person name="Davidson R.M."/>
            <person name="Reynolds P.R."/>
            <person name="Farias-Hesson E."/>
            <person name="Duarte R.S."/>
            <person name="Jackson M."/>
            <person name="Strong M."/>
        </authorList>
    </citation>
    <scope>NUCLEOTIDE SEQUENCE [LARGE SCALE GENOMIC DNA]</scope>
    <source>
        <strain evidence="5 6">CRM-0020</strain>
    </source>
</reference>
<dbReference type="PROSITE" id="PS00086">
    <property type="entry name" value="CYTOCHROME_P450"/>
    <property type="match status" value="1"/>
</dbReference>
<comment type="similarity">
    <text evidence="2 4">Belongs to the cytochrome P450 family.</text>
</comment>
<evidence type="ECO:0000313" key="6">
    <source>
        <dbReference type="Proteomes" id="UP000014969"/>
    </source>
</evidence>
<keyword evidence="3 4" id="KW-0479">Metal-binding</keyword>
<dbReference type="EMBL" id="ATFQ01000023">
    <property type="protein sequence ID" value="EPQ22620.1"/>
    <property type="molecule type" value="Genomic_DNA"/>
</dbReference>
<keyword evidence="4" id="KW-0503">Monooxygenase</keyword>
<dbReference type="InterPro" id="IPR002401">
    <property type="entry name" value="Cyt_P450_E_grp-I"/>
</dbReference>
<dbReference type="PRINTS" id="PR00463">
    <property type="entry name" value="EP450I"/>
</dbReference>
<dbReference type="SUPFAM" id="SSF48264">
    <property type="entry name" value="Cytochrome P450"/>
    <property type="match status" value="1"/>
</dbReference>
<dbReference type="PANTHER" id="PTHR24305:SF166">
    <property type="entry name" value="CYTOCHROME P450 12A4, MITOCHONDRIAL-RELATED"/>
    <property type="match status" value="1"/>
</dbReference>
<keyword evidence="4" id="KW-0560">Oxidoreductase</keyword>
<dbReference type="GO" id="GO:0020037">
    <property type="term" value="F:heme binding"/>
    <property type="evidence" value="ECO:0007669"/>
    <property type="project" value="InterPro"/>
</dbReference>
<dbReference type="GO" id="GO:0004497">
    <property type="term" value="F:monooxygenase activity"/>
    <property type="evidence" value="ECO:0007669"/>
    <property type="project" value="UniProtKB-KW"/>
</dbReference>
<dbReference type="InterPro" id="IPR036396">
    <property type="entry name" value="Cyt_P450_sf"/>
</dbReference>
<dbReference type="GO" id="GO:0005506">
    <property type="term" value="F:iron ion binding"/>
    <property type="evidence" value="ECO:0007669"/>
    <property type="project" value="InterPro"/>
</dbReference>
<dbReference type="AlphaFoldDB" id="A0A829HTQ7"/>
<accession>A0A829HTQ7</accession>
<keyword evidence="3 4" id="KW-0408">Iron</keyword>
<dbReference type="Proteomes" id="UP000014969">
    <property type="component" value="Unassembled WGS sequence"/>
</dbReference>
<organism evidence="5 6">
    <name type="scientific">Mycobacteroides abscessus subsp. bolletii CRM-0020</name>
    <dbReference type="NCBI Taxonomy" id="1306401"/>
    <lineage>
        <taxon>Bacteria</taxon>
        <taxon>Bacillati</taxon>
        <taxon>Actinomycetota</taxon>
        <taxon>Actinomycetes</taxon>
        <taxon>Mycobacteriales</taxon>
        <taxon>Mycobacteriaceae</taxon>
        <taxon>Mycobacteroides</taxon>
        <taxon>Mycobacteroides abscessus</taxon>
    </lineage>
</organism>
<dbReference type="InterPro" id="IPR050121">
    <property type="entry name" value="Cytochrome_P450_monoxygenase"/>
</dbReference>
<proteinExistence type="inferred from homology"/>